<dbReference type="AlphaFoldDB" id="A0A212L860"/>
<keyword evidence="3 7" id="KW-0808">Transferase</keyword>
<feature type="region of interest" description="Disordered" evidence="8">
    <location>
        <begin position="265"/>
        <end position="297"/>
    </location>
</feature>
<proteinExistence type="inferred from homology"/>
<feature type="compositionally biased region" description="Basic and acidic residues" evidence="8">
    <location>
        <begin position="265"/>
        <end position="279"/>
    </location>
</feature>
<dbReference type="GO" id="GO:0042158">
    <property type="term" value="P:lipoprotein biosynthetic process"/>
    <property type="evidence" value="ECO:0007669"/>
    <property type="project" value="UniProtKB-UniRule"/>
</dbReference>
<comment type="pathway">
    <text evidence="7">Protein modification; lipoprotein biosynthesis (diacylglyceryl transfer).</text>
</comment>
<evidence type="ECO:0000256" key="4">
    <source>
        <dbReference type="ARBA" id="ARBA00022692"/>
    </source>
</evidence>
<dbReference type="HAMAP" id="MF_01147">
    <property type="entry name" value="Lgt"/>
    <property type="match status" value="1"/>
</dbReference>
<dbReference type="PANTHER" id="PTHR30589">
    <property type="entry name" value="PROLIPOPROTEIN DIACYLGLYCERYL TRANSFERASE"/>
    <property type="match status" value="1"/>
</dbReference>
<evidence type="ECO:0000256" key="1">
    <source>
        <dbReference type="ARBA" id="ARBA00007150"/>
    </source>
</evidence>
<evidence type="ECO:0000256" key="5">
    <source>
        <dbReference type="ARBA" id="ARBA00022989"/>
    </source>
</evidence>
<evidence type="ECO:0000256" key="3">
    <source>
        <dbReference type="ARBA" id="ARBA00022679"/>
    </source>
</evidence>
<dbReference type="RefSeq" id="WP_179980820.1">
    <property type="nucleotide sequence ID" value="NZ_LT608333.1"/>
</dbReference>
<dbReference type="GO" id="GO:0008961">
    <property type="term" value="F:phosphatidylglycerol-prolipoprotein diacylglyceryl transferase activity"/>
    <property type="evidence" value="ECO:0007669"/>
    <property type="project" value="UniProtKB-UniRule"/>
</dbReference>
<feature type="transmembrane region" description="Helical" evidence="7">
    <location>
        <begin position="55"/>
        <end position="75"/>
    </location>
</feature>
<protein>
    <recommendedName>
        <fullName evidence="7">Phosphatidylglycerol--prolipoprotein diacylglyceryl transferase</fullName>
        <ecNumber evidence="7">2.5.1.145</ecNumber>
    </recommendedName>
</protein>
<feature type="transmembrane region" description="Helical" evidence="7">
    <location>
        <begin position="198"/>
        <end position="215"/>
    </location>
</feature>
<accession>A0A212L860</accession>
<comment type="similarity">
    <text evidence="1 7">Belongs to the Lgt family.</text>
</comment>
<feature type="transmembrane region" description="Helical" evidence="7">
    <location>
        <begin position="227"/>
        <end position="251"/>
    </location>
</feature>
<keyword evidence="6 7" id="KW-0472">Membrane</keyword>
<dbReference type="GO" id="GO:0005886">
    <property type="term" value="C:plasma membrane"/>
    <property type="evidence" value="ECO:0007669"/>
    <property type="project" value="UniProtKB-SubCell"/>
</dbReference>
<keyword evidence="9" id="KW-0328">Glycosyltransferase</keyword>
<evidence type="ECO:0000256" key="6">
    <source>
        <dbReference type="ARBA" id="ARBA00023136"/>
    </source>
</evidence>
<dbReference type="EC" id="2.5.1.145" evidence="7"/>
<dbReference type="PANTHER" id="PTHR30589:SF0">
    <property type="entry name" value="PHOSPHATIDYLGLYCEROL--PROLIPOPROTEIN DIACYLGLYCERYL TRANSFERASE"/>
    <property type="match status" value="1"/>
</dbReference>
<keyword evidence="9" id="KW-0449">Lipoprotein</keyword>
<comment type="subcellular location">
    <subcellularLocation>
        <location evidence="7">Cell membrane</location>
        <topology evidence="7">Multi-pass membrane protein</topology>
    </subcellularLocation>
</comment>
<name>A0A212L860_9BACT</name>
<evidence type="ECO:0000256" key="2">
    <source>
        <dbReference type="ARBA" id="ARBA00022475"/>
    </source>
</evidence>
<evidence type="ECO:0000256" key="8">
    <source>
        <dbReference type="SAM" id="MobiDB-lite"/>
    </source>
</evidence>
<dbReference type="InterPro" id="IPR001640">
    <property type="entry name" value="Lgt"/>
</dbReference>
<keyword evidence="4 7" id="KW-0812">Transmembrane</keyword>
<gene>
    <name evidence="7 9" type="primary">lgt</name>
    <name evidence="9" type="ORF">KL86DES1_21484</name>
</gene>
<comment type="function">
    <text evidence="7">Catalyzes the transfer of the diacylglyceryl group from phosphatidylglycerol to the sulfhydryl group of the N-terminal cysteine of a prolipoprotein, the first step in the formation of mature lipoproteins.</text>
</comment>
<sequence length="297" mass="33003">MTLPHIDPVALSFGNLQLRWYGLMYLAGFGLGWWLGRWRASRPNSGWRASDVDDLLTCVMIGIILGGRLGYVLFYDLPVYVSDPMEILRIWNGGMSFHGGLLGVLGAFWYFARTRHRAFLDISDLVAPLVSPGLFFGRMGNYINGELWGKVTDSPWGVVFPGGGPYPRHPSQLYEGLLEGLVLFTVVWIFALKPRKRGAVSGLFALGYSVFRFTVEFVRVPDAQLGYLAFGWLTMGQLLCLPLMAVGLWLLCRQAPIMQPDIRVELNRPDGSKSGRDSGPKSGNGKASKNGKDRPKK</sequence>
<dbReference type="PROSITE" id="PS01311">
    <property type="entry name" value="LGT"/>
    <property type="match status" value="1"/>
</dbReference>
<comment type="catalytic activity">
    <reaction evidence="7">
        <text>L-cysteinyl-[prolipoprotein] + a 1,2-diacyl-sn-glycero-3-phospho-(1'-sn-glycerol) = an S-1,2-diacyl-sn-glyceryl-L-cysteinyl-[prolipoprotein] + sn-glycerol 1-phosphate + H(+)</text>
        <dbReference type="Rhea" id="RHEA:56712"/>
        <dbReference type="Rhea" id="RHEA-COMP:14679"/>
        <dbReference type="Rhea" id="RHEA-COMP:14680"/>
        <dbReference type="ChEBI" id="CHEBI:15378"/>
        <dbReference type="ChEBI" id="CHEBI:29950"/>
        <dbReference type="ChEBI" id="CHEBI:57685"/>
        <dbReference type="ChEBI" id="CHEBI:64716"/>
        <dbReference type="ChEBI" id="CHEBI:140658"/>
        <dbReference type="EC" id="2.5.1.145"/>
    </reaction>
</comment>
<feature type="transmembrane region" description="Helical" evidence="7">
    <location>
        <begin position="95"/>
        <end position="112"/>
    </location>
</feature>
<keyword evidence="2 7" id="KW-1003">Cell membrane</keyword>
<feature type="transmembrane region" description="Helical" evidence="7">
    <location>
        <begin position="18"/>
        <end position="35"/>
    </location>
</feature>
<dbReference type="NCBIfam" id="TIGR00544">
    <property type="entry name" value="lgt"/>
    <property type="match status" value="1"/>
</dbReference>
<organism evidence="9">
    <name type="scientific">uncultured Desulfovibrio sp</name>
    <dbReference type="NCBI Taxonomy" id="167968"/>
    <lineage>
        <taxon>Bacteria</taxon>
        <taxon>Pseudomonadati</taxon>
        <taxon>Thermodesulfobacteriota</taxon>
        <taxon>Desulfovibrionia</taxon>
        <taxon>Desulfovibrionales</taxon>
        <taxon>Desulfovibrionaceae</taxon>
        <taxon>Desulfovibrio</taxon>
        <taxon>environmental samples</taxon>
    </lineage>
</organism>
<evidence type="ECO:0000313" key="9">
    <source>
        <dbReference type="EMBL" id="SCM73726.1"/>
    </source>
</evidence>
<dbReference type="UniPathway" id="UPA00664"/>
<dbReference type="EMBL" id="FMJC01000002">
    <property type="protein sequence ID" value="SCM73726.1"/>
    <property type="molecule type" value="Genomic_DNA"/>
</dbReference>
<evidence type="ECO:0000256" key="7">
    <source>
        <dbReference type="HAMAP-Rule" id="MF_01147"/>
    </source>
</evidence>
<feature type="binding site" evidence="7">
    <location>
        <position position="138"/>
    </location>
    <ligand>
        <name>a 1,2-diacyl-sn-glycero-3-phospho-(1'-sn-glycerol)</name>
        <dbReference type="ChEBI" id="CHEBI:64716"/>
    </ligand>
</feature>
<keyword evidence="5 7" id="KW-1133">Transmembrane helix</keyword>
<reference evidence="9" key="1">
    <citation type="submission" date="2016-08" db="EMBL/GenBank/DDBJ databases">
        <authorList>
            <person name="Seilhamer J.J."/>
        </authorList>
    </citation>
    <scope>NUCLEOTIDE SEQUENCE</scope>
    <source>
        <strain evidence="9">86-1</strain>
    </source>
</reference>
<dbReference type="Pfam" id="PF01790">
    <property type="entry name" value="LGT"/>
    <property type="match status" value="1"/>
</dbReference>